<feature type="domain" description="DUF7918" evidence="2">
    <location>
        <begin position="44"/>
        <end position="153"/>
    </location>
</feature>
<dbReference type="OMA" id="AREWAFD"/>
<accession>E4ZX84</accession>
<name>E4ZX84_LEPMJ</name>
<evidence type="ECO:0000313" key="3">
    <source>
        <dbReference type="EMBL" id="CBX95294.1"/>
    </source>
</evidence>
<organism evidence="4">
    <name type="scientific">Leptosphaeria maculans (strain JN3 / isolate v23.1.3 / race Av1-4-5-6-7-8)</name>
    <name type="common">Blackleg fungus</name>
    <name type="synonym">Phoma lingam</name>
    <dbReference type="NCBI Taxonomy" id="985895"/>
    <lineage>
        <taxon>Eukaryota</taxon>
        <taxon>Fungi</taxon>
        <taxon>Dikarya</taxon>
        <taxon>Ascomycota</taxon>
        <taxon>Pezizomycotina</taxon>
        <taxon>Dothideomycetes</taxon>
        <taxon>Pleosporomycetidae</taxon>
        <taxon>Pleosporales</taxon>
        <taxon>Pleosporineae</taxon>
        <taxon>Leptosphaeriaceae</taxon>
        <taxon>Plenodomus</taxon>
        <taxon>Plenodomus lingam/Leptosphaeria maculans species complex</taxon>
    </lineage>
</organism>
<feature type="region of interest" description="Disordered" evidence="1">
    <location>
        <begin position="967"/>
        <end position="1046"/>
    </location>
</feature>
<feature type="region of interest" description="Disordered" evidence="1">
    <location>
        <begin position="373"/>
        <end position="561"/>
    </location>
</feature>
<dbReference type="InterPro" id="IPR057678">
    <property type="entry name" value="DUF7918"/>
</dbReference>
<dbReference type="EMBL" id="FP929127">
    <property type="protein sequence ID" value="CBX95294.1"/>
    <property type="molecule type" value="Genomic_DNA"/>
</dbReference>
<feature type="region of interest" description="Disordered" evidence="1">
    <location>
        <begin position="316"/>
        <end position="352"/>
    </location>
</feature>
<reference evidence="4" key="1">
    <citation type="journal article" date="2011" name="Nat. Commun.">
        <title>Effector diversification within compartments of the Leptosphaeria maculans genome affected by Repeat-Induced Point mutations.</title>
        <authorList>
            <person name="Rouxel T."/>
            <person name="Grandaubert J."/>
            <person name="Hane J.K."/>
            <person name="Hoede C."/>
            <person name="van de Wouw A.P."/>
            <person name="Couloux A."/>
            <person name="Dominguez V."/>
            <person name="Anthouard V."/>
            <person name="Bally P."/>
            <person name="Bourras S."/>
            <person name="Cozijnsen A.J."/>
            <person name="Ciuffetti L.M."/>
            <person name="Degrave A."/>
            <person name="Dilmaghani A."/>
            <person name="Duret L."/>
            <person name="Fudal I."/>
            <person name="Goodwin S.B."/>
            <person name="Gout L."/>
            <person name="Glaser N."/>
            <person name="Linglin J."/>
            <person name="Kema G.H.J."/>
            <person name="Lapalu N."/>
            <person name="Lawrence C.B."/>
            <person name="May K."/>
            <person name="Meyer M."/>
            <person name="Ollivier B."/>
            <person name="Poulain J."/>
            <person name="Schoch C.L."/>
            <person name="Simon A."/>
            <person name="Spatafora J.W."/>
            <person name="Stachowiak A."/>
            <person name="Turgeon B.G."/>
            <person name="Tyler B.M."/>
            <person name="Vincent D."/>
            <person name="Weissenbach J."/>
            <person name="Amselem J."/>
            <person name="Quesneville H."/>
            <person name="Oliver R.P."/>
            <person name="Wincker P."/>
            <person name="Balesdent M.-H."/>
            <person name="Howlett B.J."/>
        </authorList>
    </citation>
    <scope>NUCLEOTIDE SEQUENCE [LARGE SCALE GENOMIC DNA]</scope>
    <source>
        <strain evidence="4">JN3 / isolate v23.1.3 / race Av1-4-5-6-7-8</strain>
    </source>
</reference>
<feature type="compositionally biased region" description="Polar residues" evidence="1">
    <location>
        <begin position="324"/>
        <end position="343"/>
    </location>
</feature>
<feature type="compositionally biased region" description="Basic residues" evidence="1">
    <location>
        <begin position="537"/>
        <end position="556"/>
    </location>
</feature>
<evidence type="ECO:0000313" key="4">
    <source>
        <dbReference type="Proteomes" id="UP000002668"/>
    </source>
</evidence>
<dbReference type="eggNOG" id="ENOG502SPHS">
    <property type="taxonomic scope" value="Eukaryota"/>
</dbReference>
<feature type="compositionally biased region" description="Basic and acidic residues" evidence="1">
    <location>
        <begin position="491"/>
        <end position="512"/>
    </location>
</feature>
<protein>
    <submittedName>
        <fullName evidence="3">Predicted protein</fullName>
    </submittedName>
</protein>
<dbReference type="VEuPathDB" id="FungiDB:LEMA_P024460.1"/>
<evidence type="ECO:0000256" key="1">
    <source>
        <dbReference type="SAM" id="MobiDB-lite"/>
    </source>
</evidence>
<gene>
    <name evidence="3" type="ORF">LEMA_P024460.1</name>
</gene>
<dbReference type="InParanoid" id="E4ZX84"/>
<dbReference type="GeneID" id="13280794"/>
<dbReference type="AlphaFoldDB" id="E4ZX84"/>
<dbReference type="HOGENOM" id="CLU_289690_0_0_1"/>
<dbReference type="PANTHER" id="PTHR36223:SF1">
    <property type="entry name" value="TRANSCRIPTION ELONGATION FACTOR EAF N-TERMINAL DOMAIN-CONTAINING PROTEIN"/>
    <property type="match status" value="1"/>
</dbReference>
<dbReference type="RefSeq" id="XP_003838773.1">
    <property type="nucleotide sequence ID" value="XM_003838725.1"/>
</dbReference>
<evidence type="ECO:0000259" key="2">
    <source>
        <dbReference type="Pfam" id="PF25534"/>
    </source>
</evidence>
<feature type="compositionally biased region" description="Basic residues" evidence="1">
    <location>
        <begin position="445"/>
        <end position="458"/>
    </location>
</feature>
<dbReference type="OrthoDB" id="5423516at2759"/>
<feature type="domain" description="DUF7918" evidence="2">
    <location>
        <begin position="857"/>
        <end position="919"/>
    </location>
</feature>
<sequence length="1058" mass="118434">MPCLKDLQCSIELSDSQQTLQEFGTSYGDAFVETFVPVPSKPESFSIHLTSDKFIAPGIAMYVFIDGVYQCNRNRQDLKLRKSSKSRSLVDFRVRQKEEKQKDGSMIAREWKFEKLNIVSADEAPHECSSDLLANIGCIEVVVLRCAGPRNAKTVSPMNMDGANDVADHMFGFDGPSQETPSDSIYDDRLPFSSGRRKHSGPPPPLHAYQSPYAETVQSHAPTHSHRSQRSFNASIHPSHQGSQAQLRHGGTSGPGAHGANKTPLFGVQYGSGPLPPVGEPFYHNAPSGAIANVPIIDPQWLDKLVTKAVKKRVEESHRDMAPSRSNAMQSQNIHGTDVSSRTPGAWPTSPNEVVIQPEKVFQSDLPIEEHNTTRTLSQGGWVQRPSQSKAGTKVTWSDAGPAWDSTASADGWNTNEDTATESWDTDETFEKKESSRWKEDDRKARSRSTRSRSRRTSRAVSPLTIRIKSQSQSKDGFSVRLRSKSRSRRFRADEDIPSSSEDKDGWTHDETTSSAAEDSSDDTIQPSHSQSQVHTIRSRSKARSRGSKSTRNVKRRPSEHWDAIQDWQTQLNNEPASSVQKTVTPQTMDFSTSINTGDFHGAPLNVDFVPSPLPPAPYAPTVPDLAIHKGYTKPFETQSAVSSIWSGEPRGKQANDFWEAVPGKETGWESIGTDGWDTTDTDKKVEHGWQTTAEKPKSTSYAKKSAWAGDSNAKNNEWGTDLRADDQIRKSGSLASWNTKKSGWEATEIASLLPFQQKKFSWDHLDAEDSKKTGLQEQKTVISWTTVGPAQDKQDKAIQKATSTSQRHSNKSLSKYRQLRSASDIGPKQHWQFPPPPPEKKLHHISEHNHGSYIAPEEPLLKIPKEFASEKGIEHQVRAGKGIQYGHVVGRPEYLDTLDKPYAVFRFKYRSRSTLRSLFGKTLIPPHGPLTLPTRGSALADAKHKLKNIPQDELIDKMLKLQETLAEKGYTRDDREKKEKQKRREKERRPSVSAATEVAARGFTEKWVEMQSRETSLKGKKEKSEKSEKKREKERQGKKVEGWGETKNAEIWEGVKW</sequence>
<dbReference type="Pfam" id="PF25534">
    <property type="entry name" value="DUF7918"/>
    <property type="match status" value="2"/>
</dbReference>
<feature type="compositionally biased region" description="Polar residues" evidence="1">
    <location>
        <begin position="801"/>
        <end position="816"/>
    </location>
</feature>
<feature type="compositionally biased region" description="Polar residues" evidence="1">
    <location>
        <begin position="525"/>
        <end position="536"/>
    </location>
</feature>
<dbReference type="Proteomes" id="UP000002668">
    <property type="component" value="Genome"/>
</dbReference>
<feature type="compositionally biased region" description="Basic and acidic residues" evidence="1">
    <location>
        <begin position="429"/>
        <end position="444"/>
    </location>
</feature>
<dbReference type="PANTHER" id="PTHR36223">
    <property type="entry name" value="BETA-LACTAMASE-TYPE TRANSPEPTIDASE FOLD DOMAIN CONTAINING PROTEIN"/>
    <property type="match status" value="1"/>
</dbReference>
<keyword evidence="4" id="KW-1185">Reference proteome</keyword>
<feature type="region of interest" description="Disordered" evidence="1">
    <location>
        <begin position="789"/>
        <end position="820"/>
    </location>
</feature>
<proteinExistence type="predicted"/>
<feature type="compositionally biased region" description="Basic and acidic residues" evidence="1">
    <location>
        <begin position="1004"/>
        <end position="1046"/>
    </location>
</feature>
<feature type="compositionally biased region" description="Basic and acidic residues" evidence="1">
    <location>
        <begin position="967"/>
        <end position="991"/>
    </location>
</feature>
<feature type="compositionally biased region" description="Polar residues" evidence="1">
    <location>
        <begin position="406"/>
        <end position="423"/>
    </location>
</feature>
<dbReference type="STRING" id="985895.E4ZX84"/>
<feature type="compositionally biased region" description="Polar residues" evidence="1">
    <location>
        <begin position="230"/>
        <end position="246"/>
    </location>
</feature>
<feature type="region of interest" description="Disordered" evidence="1">
    <location>
        <begin position="169"/>
        <end position="265"/>
    </location>
</feature>
<feature type="compositionally biased region" description="Polar residues" evidence="1">
    <location>
        <begin position="374"/>
        <end position="391"/>
    </location>
</feature>